<evidence type="ECO:0000313" key="2">
    <source>
        <dbReference type="Proteomes" id="UP000664940"/>
    </source>
</evidence>
<evidence type="ECO:0000313" key="1">
    <source>
        <dbReference type="EMBL" id="KAF6081852.1"/>
    </source>
</evidence>
<reference evidence="1 2" key="1">
    <citation type="journal article" date="2020" name="Nature">
        <title>Six reference-quality genomes reveal evolution of bat adaptations.</title>
        <authorList>
            <person name="Jebb D."/>
            <person name="Huang Z."/>
            <person name="Pippel M."/>
            <person name="Hughes G.M."/>
            <person name="Lavrichenko K."/>
            <person name="Devanna P."/>
            <person name="Winkler S."/>
            <person name="Jermiin L.S."/>
            <person name="Skirmuntt E.C."/>
            <person name="Katzourakis A."/>
            <person name="Burkitt-Gray L."/>
            <person name="Ray D.A."/>
            <person name="Sullivan K.A.M."/>
            <person name="Roscito J.G."/>
            <person name="Kirilenko B.M."/>
            <person name="Davalos L.M."/>
            <person name="Corthals A.P."/>
            <person name="Power M.L."/>
            <person name="Jones G."/>
            <person name="Ransome R.D."/>
            <person name="Dechmann D.K.N."/>
            <person name="Locatelli A.G."/>
            <person name="Puechmaille S.J."/>
            <person name="Fedrigo O."/>
            <person name="Jarvis E.D."/>
            <person name="Hiller M."/>
            <person name="Vernes S.C."/>
            <person name="Myers E.W."/>
            <person name="Teeling E.C."/>
        </authorList>
    </citation>
    <scope>NUCLEOTIDE SEQUENCE [LARGE SCALE GENOMIC DNA]</scope>
    <source>
        <strain evidence="1">Bat1K_MPI-CBG_1</strain>
    </source>
</reference>
<accession>A0A833YSP0</accession>
<sequence>MLPKWFLKSWAAHSQRRRRSSCCLHGNGATDAPPGALAANVRHRQTPGTGKEMTDWVTFASWKWTDFWRGTGVAQRSGTSQPGSQLSSAVVWGDPGERLTPAWTVCSVEQKLSGRYRKLQLWATGHGWVPPALTS</sequence>
<dbReference type="EMBL" id="JABVXQ010000013">
    <property type="protein sequence ID" value="KAF6081852.1"/>
    <property type="molecule type" value="Genomic_DNA"/>
</dbReference>
<name>A0A833YSP0_9CHIR</name>
<dbReference type="Proteomes" id="UP000664940">
    <property type="component" value="Unassembled WGS sequence"/>
</dbReference>
<dbReference type="AlphaFoldDB" id="A0A833YSP0"/>
<protein>
    <submittedName>
        <fullName evidence="1">Uncharacterized protein</fullName>
    </submittedName>
</protein>
<gene>
    <name evidence="1" type="ORF">HJG60_008858</name>
</gene>
<organism evidence="1 2">
    <name type="scientific">Phyllostomus discolor</name>
    <name type="common">pale spear-nosed bat</name>
    <dbReference type="NCBI Taxonomy" id="89673"/>
    <lineage>
        <taxon>Eukaryota</taxon>
        <taxon>Metazoa</taxon>
        <taxon>Chordata</taxon>
        <taxon>Craniata</taxon>
        <taxon>Vertebrata</taxon>
        <taxon>Euteleostomi</taxon>
        <taxon>Mammalia</taxon>
        <taxon>Eutheria</taxon>
        <taxon>Laurasiatheria</taxon>
        <taxon>Chiroptera</taxon>
        <taxon>Yangochiroptera</taxon>
        <taxon>Phyllostomidae</taxon>
        <taxon>Phyllostominae</taxon>
        <taxon>Phyllostomus</taxon>
    </lineage>
</organism>
<comment type="caution">
    <text evidence="1">The sequence shown here is derived from an EMBL/GenBank/DDBJ whole genome shotgun (WGS) entry which is preliminary data.</text>
</comment>
<proteinExistence type="predicted"/>